<dbReference type="OrthoDB" id="59470at2759"/>
<dbReference type="InterPro" id="IPR039798">
    <property type="entry name" value="Sulfhydryl_oxidase"/>
</dbReference>
<dbReference type="GO" id="GO:0005615">
    <property type="term" value="C:extracellular space"/>
    <property type="evidence" value="ECO:0007669"/>
    <property type="project" value="TreeGrafter"/>
</dbReference>
<dbReference type="SMR" id="A0A086KHF9"/>
<dbReference type="Gene3D" id="1.20.120.310">
    <property type="entry name" value="ERV/ALR sulfhydryl oxidase domain"/>
    <property type="match status" value="1"/>
</dbReference>
<accession>A0A086KHF9</accession>
<dbReference type="PROSITE" id="PS51352">
    <property type="entry name" value="THIOREDOXIN_2"/>
    <property type="match status" value="1"/>
</dbReference>
<evidence type="ECO:0000256" key="1">
    <source>
        <dbReference type="SAM" id="MobiDB-lite"/>
    </source>
</evidence>
<feature type="compositionally biased region" description="Basic and acidic residues" evidence="1">
    <location>
        <begin position="935"/>
        <end position="944"/>
    </location>
</feature>
<proteinExistence type="predicted"/>
<dbReference type="CDD" id="cd02961">
    <property type="entry name" value="PDI_a_family"/>
    <property type="match status" value="1"/>
</dbReference>
<evidence type="ECO:0000313" key="4">
    <source>
        <dbReference type="Proteomes" id="UP000028837"/>
    </source>
</evidence>
<feature type="region of interest" description="Disordered" evidence="1">
    <location>
        <begin position="921"/>
        <end position="944"/>
    </location>
</feature>
<dbReference type="PANTHER" id="PTHR22897:SF8">
    <property type="entry name" value="SULFHYDRYL OXIDASE"/>
    <property type="match status" value="1"/>
</dbReference>
<dbReference type="InterPro" id="IPR036249">
    <property type="entry name" value="Thioredoxin-like_sf"/>
</dbReference>
<dbReference type="AlphaFoldDB" id="A0A086KHF9"/>
<dbReference type="Proteomes" id="UP000028837">
    <property type="component" value="Unassembled WGS sequence"/>
</dbReference>
<dbReference type="VEuPathDB" id="ToxoDB:TGDOM2_269950"/>
<dbReference type="PANTHER" id="PTHR22897">
    <property type="entry name" value="QUIESCIN Q6-RELATED SULFHYDRYL OXIDASE"/>
    <property type="match status" value="1"/>
</dbReference>
<dbReference type="GO" id="GO:0016971">
    <property type="term" value="F:flavin-dependent sulfhydryl oxidase activity"/>
    <property type="evidence" value="ECO:0007669"/>
    <property type="project" value="InterPro"/>
</dbReference>
<feature type="domain" description="Thioredoxin" evidence="2">
    <location>
        <begin position="42"/>
        <end position="221"/>
    </location>
</feature>
<sequence length="944" mass="104633">MIGLFSSHFLRRHKMAGRASVVVSLLFSASLWSLLSRVDGAPANLSPAAHPAVPAVISEHPFGTSPVHMATSASGFREFVAQHLTAGDVVIVLFFSRHCPHCIRFKVTYRRLADRLGQRVKTEKNGAFFAAVDAGAAQVTDQEDSIWDILREFRVSFIPDVRLLVPLHRVRSAADEDGAELKNESPGTAKELGPDYGSLAAWTLQVSHHEMSEDGIDTLLRTYIETTGLDKLEENDEQFSEKRRSRQEILESNLKLLEAVCPTTEFPPAPVGSPVPALCRGGERWSPDAERVSGETPGNRLHDALAVFLHVMRRWIVASDSSLHLSLEKELALARFLELALYALPGKAIKGAIFRLLLHLRTLGSGLQPLPQSLLSREEFHAALEKASRMGEAGADENAAAETASTAWTVTSKPPSEPQSEVEGELPFVSLLRKDNWEKRLTDFKVADVSGADAFPGAQQPAMRHCCTVLCGVWTLFHVIAEGLQTQFQRKVRLARERGAPLPQAHETQRQTDKSETEHADRERQTEMYLLSQASEEEQTRAEQARSGRIDLKFLGPYDSLTMFATQKYKELLRQEEHEHLHRQDRDTPNLRGESRRETDVSFMIEALEETFGPVKNKQALSALEEELLVEERRSILPANVAMSSLRDWLFSFFMCVACRTHFLQCFEQGFYGREQVTPPTAVKQESLAALAQKRMEFQGGLSSFVEKLGEKSNSSPSAGASGVAARLAAGGSLSDAEREMLLSHLPASLWLSGEFFRVRDPLDVAEEEENLRNFALWLWRLHNAVTVRTAAEAIVEVLVDETLDVSSVSRAQPSNATPGFSATGEPLGIGEMAKRGLGSAYFLHTDPRWPPAQVASCLREDAAPFELGFDFVAARGATDAVHLCENVDFSGDFDLEKIRQWLRKTYWGSTWGETASDVDEGALSKARLQSPGSSRRDVEADDQ</sequence>
<comment type="caution">
    <text evidence="3">The sequence shown here is derived from an EMBL/GenBank/DDBJ whole genome shotgun (WGS) entry which is preliminary data.</text>
</comment>
<dbReference type="InterPro" id="IPR013766">
    <property type="entry name" value="Thioredoxin_domain"/>
</dbReference>
<gene>
    <name evidence="3" type="ORF">TGDOM2_269950</name>
</gene>
<dbReference type="GO" id="GO:0000139">
    <property type="term" value="C:Golgi membrane"/>
    <property type="evidence" value="ECO:0007669"/>
    <property type="project" value="TreeGrafter"/>
</dbReference>
<name>A0A086KHF9_TOXGO</name>
<evidence type="ECO:0000259" key="2">
    <source>
        <dbReference type="PROSITE" id="PS51352"/>
    </source>
</evidence>
<dbReference type="Gene3D" id="3.40.30.10">
    <property type="entry name" value="Glutaredoxin"/>
    <property type="match status" value="1"/>
</dbReference>
<feature type="region of interest" description="Disordered" evidence="1">
    <location>
        <begin position="404"/>
        <end position="424"/>
    </location>
</feature>
<reference evidence="3 4" key="1">
    <citation type="submission" date="2014-02" db="EMBL/GenBank/DDBJ databases">
        <authorList>
            <person name="Sibley D."/>
            <person name="Venepally P."/>
            <person name="Karamycheva S."/>
            <person name="Hadjithomas M."/>
            <person name="Khan A."/>
            <person name="Brunk B."/>
            <person name="Roos D."/>
            <person name="Caler E."/>
            <person name="Lorenzi H."/>
        </authorList>
    </citation>
    <scope>NUCLEOTIDE SEQUENCE [LARGE SCALE GENOMIC DNA]</scope>
    <source>
        <strain evidence="3 4">GAB2-2007-GAL-DOM2</strain>
    </source>
</reference>
<dbReference type="GO" id="GO:0006457">
    <property type="term" value="P:protein folding"/>
    <property type="evidence" value="ECO:0007669"/>
    <property type="project" value="TreeGrafter"/>
</dbReference>
<feature type="compositionally biased region" description="Basic and acidic residues" evidence="1">
    <location>
        <begin position="507"/>
        <end position="523"/>
    </location>
</feature>
<organism evidence="3 4">
    <name type="scientific">Toxoplasma gondii GAB2-2007-GAL-DOM2</name>
    <dbReference type="NCBI Taxonomy" id="1130820"/>
    <lineage>
        <taxon>Eukaryota</taxon>
        <taxon>Sar</taxon>
        <taxon>Alveolata</taxon>
        <taxon>Apicomplexa</taxon>
        <taxon>Conoidasida</taxon>
        <taxon>Coccidia</taxon>
        <taxon>Eucoccidiorida</taxon>
        <taxon>Eimeriorina</taxon>
        <taxon>Sarcocystidae</taxon>
        <taxon>Toxoplasma</taxon>
    </lineage>
</organism>
<feature type="region of interest" description="Disordered" evidence="1">
    <location>
        <begin position="498"/>
        <end position="523"/>
    </location>
</feature>
<dbReference type="GO" id="GO:0003756">
    <property type="term" value="F:protein disulfide isomerase activity"/>
    <property type="evidence" value="ECO:0007669"/>
    <property type="project" value="TreeGrafter"/>
</dbReference>
<dbReference type="EMBL" id="AHZU02000478">
    <property type="protein sequence ID" value="KFG43827.1"/>
    <property type="molecule type" value="Genomic_DNA"/>
</dbReference>
<dbReference type="SUPFAM" id="SSF52833">
    <property type="entry name" value="Thioredoxin-like"/>
    <property type="match status" value="1"/>
</dbReference>
<dbReference type="InterPro" id="IPR036774">
    <property type="entry name" value="ERV/ALR_sulphydryl_oxid_sf"/>
</dbReference>
<evidence type="ECO:0000313" key="3">
    <source>
        <dbReference type="EMBL" id="KFG43827.1"/>
    </source>
</evidence>
<protein>
    <recommendedName>
        <fullName evidence="2">Thioredoxin domain-containing protein</fullName>
    </recommendedName>
</protein>